<dbReference type="PANTHER" id="PTHR20883">
    <property type="entry name" value="PHYTANOYL-COA DIOXYGENASE DOMAIN CONTAINING 1"/>
    <property type="match status" value="1"/>
</dbReference>
<dbReference type="SUPFAM" id="SSF51197">
    <property type="entry name" value="Clavaminate synthase-like"/>
    <property type="match status" value="1"/>
</dbReference>
<evidence type="ECO:0000313" key="4">
    <source>
        <dbReference type="Proteomes" id="UP000317036"/>
    </source>
</evidence>
<dbReference type="RefSeq" id="WP_144854941.1">
    <property type="nucleotide sequence ID" value="NZ_VNJI01000083.1"/>
</dbReference>
<accession>A0A559JHM5</accession>
<dbReference type="Gene3D" id="2.60.120.620">
    <property type="entry name" value="q2cbj1_9rhob like domain"/>
    <property type="match status" value="1"/>
</dbReference>
<dbReference type="AlphaFoldDB" id="A0A559JHM5"/>
<gene>
    <name evidence="3" type="ORF">FPZ49_33955</name>
</gene>
<organism evidence="3 4">
    <name type="scientific">Paenibacillus cremeus</name>
    <dbReference type="NCBI Taxonomy" id="2163881"/>
    <lineage>
        <taxon>Bacteria</taxon>
        <taxon>Bacillati</taxon>
        <taxon>Bacillota</taxon>
        <taxon>Bacilli</taxon>
        <taxon>Bacillales</taxon>
        <taxon>Paenibacillaceae</taxon>
        <taxon>Paenibacillus</taxon>
    </lineage>
</organism>
<dbReference type="EMBL" id="VNJI01000083">
    <property type="protein sequence ID" value="TVX99382.1"/>
    <property type="molecule type" value="Genomic_DNA"/>
</dbReference>
<sequence length="250" mass="28393">MSGLTPEQRDHFQEHGYVILKELLTEQQVESIRATIVRIAEYERAEGQGAVYGNGKHQRIWNLINKHAMFREAIQHPTIIQAMKDEMGENMYLSSWTANIIGAGGAEEGLHIDTHVPDPLPVYPLKVNSIWMLDDFTEHNGATRILPGSHHLRRHPQAEDQQRDDLIKLIAPRGSVALIHGGLWHRSGTNQTDRERIGMLGSFCPWFMRPQEDHLQIIDREVVEEASPLLKHLIGYGFGINSSARLKLPI</sequence>
<proteinExistence type="predicted"/>
<dbReference type="PANTHER" id="PTHR20883:SF15">
    <property type="entry name" value="PHYTANOYL-COA DIOXYGENASE DOMAIN-CONTAINING PROTEIN 1"/>
    <property type="match status" value="1"/>
</dbReference>
<protein>
    <recommendedName>
        <fullName evidence="5">Phytanoyl-CoA dioxygenase</fullName>
    </recommendedName>
</protein>
<evidence type="ECO:0000313" key="3">
    <source>
        <dbReference type="EMBL" id="TVX99382.1"/>
    </source>
</evidence>
<keyword evidence="4" id="KW-1185">Reference proteome</keyword>
<evidence type="ECO:0000256" key="2">
    <source>
        <dbReference type="ARBA" id="ARBA00023004"/>
    </source>
</evidence>
<dbReference type="GO" id="GO:0016706">
    <property type="term" value="F:2-oxoglutarate-dependent dioxygenase activity"/>
    <property type="evidence" value="ECO:0007669"/>
    <property type="project" value="UniProtKB-ARBA"/>
</dbReference>
<reference evidence="3 4" key="1">
    <citation type="submission" date="2019-07" db="EMBL/GenBank/DDBJ databases">
        <authorList>
            <person name="Kim J."/>
        </authorList>
    </citation>
    <scope>NUCLEOTIDE SEQUENCE [LARGE SCALE GENOMIC DNA]</scope>
    <source>
        <strain evidence="3 4">JC52</strain>
    </source>
</reference>
<dbReference type="Pfam" id="PF05721">
    <property type="entry name" value="PhyH"/>
    <property type="match status" value="1"/>
</dbReference>
<comment type="caution">
    <text evidence="3">The sequence shown here is derived from an EMBL/GenBank/DDBJ whole genome shotgun (WGS) entry which is preliminary data.</text>
</comment>
<keyword evidence="1" id="KW-0479">Metal-binding</keyword>
<name>A0A559JHM5_9BACL</name>
<evidence type="ECO:0008006" key="5">
    <source>
        <dbReference type="Google" id="ProtNLM"/>
    </source>
</evidence>
<dbReference type="Proteomes" id="UP000317036">
    <property type="component" value="Unassembled WGS sequence"/>
</dbReference>
<evidence type="ECO:0000256" key="1">
    <source>
        <dbReference type="ARBA" id="ARBA00022723"/>
    </source>
</evidence>
<dbReference type="OrthoDB" id="976214at2"/>
<dbReference type="InterPro" id="IPR008775">
    <property type="entry name" value="Phytyl_CoA_dOase-like"/>
</dbReference>
<dbReference type="GO" id="GO:0005506">
    <property type="term" value="F:iron ion binding"/>
    <property type="evidence" value="ECO:0007669"/>
    <property type="project" value="UniProtKB-ARBA"/>
</dbReference>
<keyword evidence="2" id="KW-0408">Iron</keyword>